<evidence type="ECO:0000256" key="3">
    <source>
        <dbReference type="ARBA" id="ARBA00022692"/>
    </source>
</evidence>
<keyword evidence="2" id="KW-1003">Cell membrane</keyword>
<sequence length="321" mass="35199">MSPESSIAPRSVAPATVREAGDENIATNLVAAPARPVHAGGTWEQVKALGLYMTKTEVHTYAFSVAAQVILSLFPFIVLMLTLSQKVFHSAKMFDVVGEMMTHFLPNNQDFVMRNMRVLAYAHTKTKLVSVVMLFITATGVFLPLEVALNSVWGVRKNRSYLQNQVVSIGLAVGVAALAMSSVALSAGQRTVMGWIFFGHTDGVVFNFIAHIFMKLCAMIASIGLFFLIYWVLPNRKIPARAVLPTAIIVGLLWEGAKYLYVLALPHLDFRSVYGPFEVSVSLIMWAFISGLLLLAGAYVSATRQALRETRADEIAEQRAS</sequence>
<evidence type="ECO:0000256" key="1">
    <source>
        <dbReference type="ARBA" id="ARBA00004651"/>
    </source>
</evidence>
<reference evidence="7 8" key="1">
    <citation type="submission" date="2020-08" db="EMBL/GenBank/DDBJ databases">
        <title>Genomic Encyclopedia of Type Strains, Phase IV (KMG-V): Genome sequencing to study the core and pangenomes of soil and plant-associated prokaryotes.</title>
        <authorList>
            <person name="Whitman W."/>
        </authorList>
    </citation>
    <scope>NUCLEOTIDE SEQUENCE [LARGE SCALE GENOMIC DNA]</scope>
    <source>
        <strain evidence="7 8">X5P3</strain>
    </source>
</reference>
<evidence type="ECO:0000256" key="2">
    <source>
        <dbReference type="ARBA" id="ARBA00022475"/>
    </source>
</evidence>
<feature type="transmembrane region" description="Helical" evidence="6">
    <location>
        <begin position="208"/>
        <end position="233"/>
    </location>
</feature>
<dbReference type="RefSeq" id="WP_184260772.1">
    <property type="nucleotide sequence ID" value="NZ_JACHIO010000033.1"/>
</dbReference>
<name>A0A7W8ECB6_9BACT</name>
<dbReference type="AlphaFoldDB" id="A0A7W8ECB6"/>
<feature type="transmembrane region" description="Helical" evidence="6">
    <location>
        <begin position="283"/>
        <end position="302"/>
    </location>
</feature>
<feature type="transmembrane region" description="Helical" evidence="6">
    <location>
        <begin position="166"/>
        <end position="188"/>
    </location>
</feature>
<feature type="transmembrane region" description="Helical" evidence="6">
    <location>
        <begin position="242"/>
        <end position="263"/>
    </location>
</feature>
<dbReference type="PIRSF" id="PIRSF035875">
    <property type="entry name" value="RNase_BN"/>
    <property type="match status" value="1"/>
</dbReference>
<protein>
    <submittedName>
        <fullName evidence="7">YihY family inner membrane protein</fullName>
    </submittedName>
</protein>
<proteinExistence type="predicted"/>
<evidence type="ECO:0000313" key="7">
    <source>
        <dbReference type="EMBL" id="MBB5066722.1"/>
    </source>
</evidence>
<dbReference type="PANTHER" id="PTHR30213">
    <property type="entry name" value="INNER MEMBRANE PROTEIN YHJD"/>
    <property type="match status" value="1"/>
</dbReference>
<keyword evidence="5 6" id="KW-0472">Membrane</keyword>
<dbReference type="InterPro" id="IPR017039">
    <property type="entry name" value="Virul_fac_BrkB"/>
</dbReference>
<feature type="transmembrane region" description="Helical" evidence="6">
    <location>
        <begin position="61"/>
        <end position="83"/>
    </location>
</feature>
<dbReference type="EMBL" id="JACHIO010000033">
    <property type="protein sequence ID" value="MBB5066722.1"/>
    <property type="molecule type" value="Genomic_DNA"/>
</dbReference>
<comment type="subcellular location">
    <subcellularLocation>
        <location evidence="1">Cell membrane</location>
        <topology evidence="1">Multi-pass membrane protein</topology>
    </subcellularLocation>
</comment>
<keyword evidence="4 6" id="KW-1133">Transmembrane helix</keyword>
<accession>A0A7W8ECB6</accession>
<dbReference type="Pfam" id="PF03631">
    <property type="entry name" value="Virul_fac_BrkB"/>
    <property type="match status" value="1"/>
</dbReference>
<dbReference type="Proteomes" id="UP000584867">
    <property type="component" value="Unassembled WGS sequence"/>
</dbReference>
<evidence type="ECO:0000313" key="8">
    <source>
        <dbReference type="Proteomes" id="UP000584867"/>
    </source>
</evidence>
<keyword evidence="3 6" id="KW-0812">Transmembrane</keyword>
<comment type="caution">
    <text evidence="7">The sequence shown here is derived from an EMBL/GenBank/DDBJ whole genome shotgun (WGS) entry which is preliminary data.</text>
</comment>
<evidence type="ECO:0000256" key="6">
    <source>
        <dbReference type="SAM" id="Phobius"/>
    </source>
</evidence>
<gene>
    <name evidence="7" type="ORF">HDF15_005106</name>
</gene>
<dbReference type="GO" id="GO:0005886">
    <property type="term" value="C:plasma membrane"/>
    <property type="evidence" value="ECO:0007669"/>
    <property type="project" value="UniProtKB-SubCell"/>
</dbReference>
<dbReference type="PANTHER" id="PTHR30213:SF0">
    <property type="entry name" value="UPF0761 MEMBRANE PROTEIN YIHY"/>
    <property type="match status" value="1"/>
</dbReference>
<evidence type="ECO:0000256" key="5">
    <source>
        <dbReference type="ARBA" id="ARBA00023136"/>
    </source>
</evidence>
<evidence type="ECO:0000256" key="4">
    <source>
        <dbReference type="ARBA" id="ARBA00022989"/>
    </source>
</evidence>
<organism evidence="7 8">
    <name type="scientific">Granulicella mallensis</name>
    <dbReference type="NCBI Taxonomy" id="940614"/>
    <lineage>
        <taxon>Bacteria</taxon>
        <taxon>Pseudomonadati</taxon>
        <taxon>Acidobacteriota</taxon>
        <taxon>Terriglobia</taxon>
        <taxon>Terriglobales</taxon>
        <taxon>Acidobacteriaceae</taxon>
        <taxon>Granulicella</taxon>
    </lineage>
</organism>
<feature type="transmembrane region" description="Helical" evidence="6">
    <location>
        <begin position="128"/>
        <end position="145"/>
    </location>
</feature>